<dbReference type="Pfam" id="PF01546">
    <property type="entry name" value="Peptidase_M20"/>
    <property type="match status" value="1"/>
</dbReference>
<comment type="catalytic activity">
    <reaction evidence="14 15">
        <text>N-succinyl-(2S,6S)-2,6-diaminopimelate + H2O = (2S,6S)-2,6-diaminopimelate + succinate</text>
        <dbReference type="Rhea" id="RHEA:22608"/>
        <dbReference type="ChEBI" id="CHEBI:15377"/>
        <dbReference type="ChEBI" id="CHEBI:30031"/>
        <dbReference type="ChEBI" id="CHEBI:57609"/>
        <dbReference type="ChEBI" id="CHEBI:58087"/>
        <dbReference type="EC" id="3.5.1.18"/>
    </reaction>
</comment>
<dbReference type="OrthoDB" id="9809784at2"/>
<keyword evidence="12 15" id="KW-0170">Cobalt</keyword>
<feature type="binding site" evidence="15">
    <location>
        <position position="104"/>
    </location>
    <ligand>
        <name>Zn(2+)</name>
        <dbReference type="ChEBI" id="CHEBI:29105"/>
        <label>1</label>
    </ligand>
</feature>
<evidence type="ECO:0000256" key="9">
    <source>
        <dbReference type="ARBA" id="ARBA00022833"/>
    </source>
</evidence>
<dbReference type="UniPathway" id="UPA00034">
    <property type="reaction ID" value="UER00021"/>
</dbReference>
<keyword evidence="6 15" id="KW-0028">Amino-acid biosynthesis</keyword>
<feature type="binding site" evidence="15">
    <location>
        <position position="71"/>
    </location>
    <ligand>
        <name>Zn(2+)</name>
        <dbReference type="ChEBI" id="CHEBI:29105"/>
        <label>1</label>
    </ligand>
</feature>
<comment type="cofactor">
    <cofactor evidence="15">
        <name>Zn(2+)</name>
        <dbReference type="ChEBI" id="CHEBI:29105"/>
    </cofactor>
    <cofactor evidence="15">
        <name>Co(2+)</name>
        <dbReference type="ChEBI" id="CHEBI:48828"/>
    </cofactor>
    <text evidence="15">Binds 2 Zn(2+) or Co(2+) ions per subunit.</text>
</comment>
<dbReference type="InterPro" id="IPR001261">
    <property type="entry name" value="ArgE/DapE_CS"/>
</dbReference>
<keyword evidence="8 15" id="KW-0378">Hydrolase</keyword>
<dbReference type="InterPro" id="IPR050072">
    <property type="entry name" value="Peptidase_M20A"/>
</dbReference>
<keyword evidence="10 15" id="KW-0220">Diaminopimelate biosynthesis</keyword>
<dbReference type="GO" id="GO:0009014">
    <property type="term" value="F:succinyl-diaminopimelate desuccinylase activity"/>
    <property type="evidence" value="ECO:0007669"/>
    <property type="project" value="UniProtKB-UniRule"/>
</dbReference>
<feature type="active site" description="Proton acceptor" evidence="15">
    <location>
        <position position="134"/>
    </location>
</feature>
<evidence type="ECO:0000256" key="10">
    <source>
        <dbReference type="ARBA" id="ARBA00022915"/>
    </source>
</evidence>
<evidence type="ECO:0000256" key="6">
    <source>
        <dbReference type="ARBA" id="ARBA00022605"/>
    </source>
</evidence>
<evidence type="ECO:0000256" key="3">
    <source>
        <dbReference type="ARBA" id="ARBA00011738"/>
    </source>
</evidence>
<dbReference type="PANTHER" id="PTHR43808:SF31">
    <property type="entry name" value="N-ACETYL-L-CITRULLINE DEACETYLASE"/>
    <property type="match status" value="1"/>
</dbReference>
<dbReference type="InterPro" id="IPR011650">
    <property type="entry name" value="Peptidase_M20_dimer"/>
</dbReference>
<reference evidence="18" key="1">
    <citation type="submission" date="2017-05" db="EMBL/GenBank/DDBJ databases">
        <authorList>
            <person name="Lin X."/>
        </authorList>
    </citation>
    <scope>NUCLEOTIDE SEQUENCE [LARGE SCALE GENOMIC DNA]</scope>
    <source>
        <strain evidence="18">JLT2012</strain>
    </source>
</reference>
<evidence type="ECO:0000256" key="7">
    <source>
        <dbReference type="ARBA" id="ARBA00022723"/>
    </source>
</evidence>
<evidence type="ECO:0000256" key="13">
    <source>
        <dbReference type="ARBA" id="ARBA00031891"/>
    </source>
</evidence>
<dbReference type="NCBIfam" id="TIGR01246">
    <property type="entry name" value="dapE_proteo"/>
    <property type="match status" value="1"/>
</dbReference>
<evidence type="ECO:0000259" key="16">
    <source>
        <dbReference type="Pfam" id="PF07687"/>
    </source>
</evidence>
<evidence type="ECO:0000256" key="14">
    <source>
        <dbReference type="ARBA" id="ARBA00051301"/>
    </source>
</evidence>
<dbReference type="GO" id="GO:0008270">
    <property type="term" value="F:zinc ion binding"/>
    <property type="evidence" value="ECO:0007669"/>
    <property type="project" value="UniProtKB-UniRule"/>
</dbReference>
<evidence type="ECO:0000256" key="4">
    <source>
        <dbReference type="ARBA" id="ARBA00011921"/>
    </source>
</evidence>
<feature type="domain" description="Peptidase M20 dimerisation" evidence="16">
    <location>
        <begin position="176"/>
        <end position="281"/>
    </location>
</feature>
<dbReference type="InterPro" id="IPR005941">
    <property type="entry name" value="DapE_proteobac"/>
</dbReference>
<evidence type="ECO:0000256" key="1">
    <source>
        <dbReference type="ARBA" id="ARBA00005130"/>
    </source>
</evidence>
<comment type="similarity">
    <text evidence="2 15">Belongs to the peptidase M20A family. DapE subfamily.</text>
</comment>
<dbReference type="GO" id="GO:0009089">
    <property type="term" value="P:lysine biosynthetic process via diaminopimelate"/>
    <property type="evidence" value="ECO:0007669"/>
    <property type="project" value="UniProtKB-UniRule"/>
</dbReference>
<feature type="binding site" evidence="15">
    <location>
        <position position="348"/>
    </location>
    <ligand>
        <name>Zn(2+)</name>
        <dbReference type="ChEBI" id="CHEBI:29105"/>
        <label>2</label>
    </ligand>
</feature>
<keyword evidence="7 15" id="KW-0479">Metal-binding</keyword>
<dbReference type="GO" id="GO:0006526">
    <property type="term" value="P:L-arginine biosynthetic process"/>
    <property type="evidence" value="ECO:0007669"/>
    <property type="project" value="TreeGrafter"/>
</dbReference>
<organism evidence="17 18">
    <name type="scientific">Pacificimonas flava</name>
    <dbReference type="NCBI Taxonomy" id="1234595"/>
    <lineage>
        <taxon>Bacteria</taxon>
        <taxon>Pseudomonadati</taxon>
        <taxon>Pseudomonadota</taxon>
        <taxon>Alphaproteobacteria</taxon>
        <taxon>Sphingomonadales</taxon>
        <taxon>Sphingosinicellaceae</taxon>
        <taxon>Pacificimonas</taxon>
    </lineage>
</organism>
<dbReference type="InterPro" id="IPR002933">
    <property type="entry name" value="Peptidase_M20"/>
</dbReference>
<dbReference type="Proteomes" id="UP000198462">
    <property type="component" value="Unassembled WGS sequence"/>
</dbReference>
<evidence type="ECO:0000256" key="15">
    <source>
        <dbReference type="HAMAP-Rule" id="MF_01690"/>
    </source>
</evidence>
<dbReference type="NCBIfam" id="NF009557">
    <property type="entry name" value="PRK13009.1"/>
    <property type="match status" value="1"/>
</dbReference>
<comment type="function">
    <text evidence="15">Catalyzes the hydrolysis of N-succinyl-L,L-diaminopimelic acid (SDAP), forming succinate and LL-2,6-diaminopimelate (DAP), an intermediate involved in the bacterial biosynthesis of lysine and meso-diaminopimelic acid, an essential component of bacterial cell walls.</text>
</comment>
<feature type="binding site" evidence="15">
    <location>
        <position position="104"/>
    </location>
    <ligand>
        <name>Zn(2+)</name>
        <dbReference type="ChEBI" id="CHEBI:29105"/>
        <label>2</label>
    </ligand>
</feature>
<evidence type="ECO:0000256" key="8">
    <source>
        <dbReference type="ARBA" id="ARBA00022801"/>
    </source>
</evidence>
<comment type="pathway">
    <text evidence="1 15">Amino-acid biosynthesis; L-lysine biosynthesis via DAP pathway; LL-2,6-diaminopimelate from (S)-tetrahydrodipicolinate (succinylase route): step 3/3.</text>
</comment>
<evidence type="ECO:0000256" key="12">
    <source>
        <dbReference type="ARBA" id="ARBA00023285"/>
    </source>
</evidence>
<keyword evidence="18" id="KW-1185">Reference proteome</keyword>
<dbReference type="CDD" id="cd03891">
    <property type="entry name" value="M20_DapE_proteobac"/>
    <property type="match status" value="1"/>
</dbReference>
<dbReference type="SUPFAM" id="SSF53187">
    <property type="entry name" value="Zn-dependent exopeptidases"/>
    <property type="match status" value="1"/>
</dbReference>
<proteinExistence type="inferred from homology"/>
<name>A0A219B2T7_9SPHN</name>
<dbReference type="AlphaFoldDB" id="A0A219B2T7"/>
<dbReference type="EMBL" id="NFZT01000001">
    <property type="protein sequence ID" value="OWV32657.1"/>
    <property type="molecule type" value="Genomic_DNA"/>
</dbReference>
<dbReference type="GO" id="GO:0050897">
    <property type="term" value="F:cobalt ion binding"/>
    <property type="evidence" value="ECO:0007669"/>
    <property type="project" value="UniProtKB-UniRule"/>
</dbReference>
<dbReference type="Gene3D" id="3.30.70.360">
    <property type="match status" value="1"/>
</dbReference>
<feature type="binding site" evidence="15">
    <location>
        <position position="163"/>
    </location>
    <ligand>
        <name>Zn(2+)</name>
        <dbReference type="ChEBI" id="CHEBI:29105"/>
        <label>1</label>
    </ligand>
</feature>
<dbReference type="SUPFAM" id="SSF55031">
    <property type="entry name" value="Bacterial exopeptidase dimerisation domain"/>
    <property type="match status" value="1"/>
</dbReference>
<dbReference type="GO" id="GO:0019877">
    <property type="term" value="P:diaminopimelate biosynthetic process"/>
    <property type="evidence" value="ECO:0007669"/>
    <property type="project" value="UniProtKB-UniRule"/>
</dbReference>
<evidence type="ECO:0000313" key="17">
    <source>
        <dbReference type="EMBL" id="OWV32657.1"/>
    </source>
</evidence>
<dbReference type="GO" id="GO:0008777">
    <property type="term" value="F:acetylornithine deacetylase activity"/>
    <property type="evidence" value="ECO:0007669"/>
    <property type="project" value="TreeGrafter"/>
</dbReference>
<dbReference type="RefSeq" id="WP_088711450.1">
    <property type="nucleotide sequence ID" value="NZ_NFZT01000001.1"/>
</dbReference>
<protein>
    <recommendedName>
        <fullName evidence="5 15">Succinyl-diaminopimelate desuccinylase</fullName>
        <shortName evidence="15">SDAP desuccinylase</shortName>
        <ecNumber evidence="4 15">3.5.1.18</ecNumber>
    </recommendedName>
    <alternativeName>
        <fullName evidence="13 15">N-succinyl-LL-2,6-diaminoheptanedioate amidohydrolase</fullName>
    </alternativeName>
</protein>
<accession>A0A219B2T7</accession>
<evidence type="ECO:0000256" key="5">
    <source>
        <dbReference type="ARBA" id="ARBA00022391"/>
    </source>
</evidence>
<dbReference type="InterPro" id="IPR036264">
    <property type="entry name" value="Bact_exopeptidase_dim_dom"/>
</dbReference>
<evidence type="ECO:0000313" key="18">
    <source>
        <dbReference type="Proteomes" id="UP000198462"/>
    </source>
</evidence>
<feature type="binding site" evidence="15">
    <location>
        <position position="135"/>
    </location>
    <ligand>
        <name>Zn(2+)</name>
        <dbReference type="ChEBI" id="CHEBI:29105"/>
        <label>2</label>
    </ligand>
</feature>
<dbReference type="PROSITE" id="PS00758">
    <property type="entry name" value="ARGE_DAPE_CPG2_1"/>
    <property type="match status" value="1"/>
</dbReference>
<feature type="active site" evidence="15">
    <location>
        <position position="73"/>
    </location>
</feature>
<comment type="caution">
    <text evidence="17">The sequence shown here is derived from an EMBL/GenBank/DDBJ whole genome shotgun (WGS) entry which is preliminary data.</text>
</comment>
<keyword evidence="9 15" id="KW-0862">Zinc</keyword>
<keyword evidence="11 15" id="KW-0457">Lysine biosynthesis</keyword>
<dbReference type="PANTHER" id="PTHR43808">
    <property type="entry name" value="ACETYLORNITHINE DEACETYLASE"/>
    <property type="match status" value="1"/>
</dbReference>
<sequence>MIDPVALARDLIRVPSVTPDTGAAQAVLADALENAGFRVWRHLEGEAPDGPVANLFARKGEGGPHLAFAGHTDVVPPGAEDGWSAPPFEARVENGILIGRGANDMKTAIAAFAAAASAADTGDGSLSFVITGDEEGPATFGTKALLSWMEAEKQIPDHCLVGEPTSRERFGDMVKIGRRGSVNIWIEVNGAQGHVAYPHMADNPITHLVEILSRLKARVLDEGNEWFQPSNLEVTDLEVGNPAHNVIPAQARARLNIRFNDGHRGADLAAWVEETAKEVTAKANVTPIISGEAFFTGPGAFADLIAASIEAETGRAPELSTSGGTSDARFIRSYCPVIEFGLVGKTMHKFDELTTVADIEALARVYRRIIEGYFASPPA</sequence>
<dbReference type="HAMAP" id="MF_01690">
    <property type="entry name" value="DapE"/>
    <property type="match status" value="1"/>
</dbReference>
<gene>
    <name evidence="15" type="primary">dapE</name>
    <name evidence="17" type="ORF">B5C34_03790</name>
</gene>
<evidence type="ECO:0000256" key="2">
    <source>
        <dbReference type="ARBA" id="ARBA00006746"/>
    </source>
</evidence>
<comment type="subunit">
    <text evidence="3 15">Homodimer.</text>
</comment>
<dbReference type="Pfam" id="PF07687">
    <property type="entry name" value="M20_dimer"/>
    <property type="match status" value="1"/>
</dbReference>
<dbReference type="EC" id="3.5.1.18" evidence="4 15"/>
<dbReference type="Gene3D" id="3.40.630.10">
    <property type="entry name" value="Zn peptidases"/>
    <property type="match status" value="1"/>
</dbReference>
<evidence type="ECO:0000256" key="11">
    <source>
        <dbReference type="ARBA" id="ARBA00023154"/>
    </source>
</evidence>